<dbReference type="InterPro" id="IPR036388">
    <property type="entry name" value="WH-like_DNA-bd_sf"/>
</dbReference>
<name>A0A1R4G6X3_9MICC</name>
<evidence type="ECO:0000259" key="1">
    <source>
        <dbReference type="SMART" id="SM01043"/>
    </source>
</evidence>
<dbReference type="Gene3D" id="1.25.40.10">
    <property type="entry name" value="Tetratricopeptide repeat domain"/>
    <property type="match status" value="1"/>
</dbReference>
<dbReference type="PRINTS" id="PR00364">
    <property type="entry name" value="DISEASERSIST"/>
</dbReference>
<dbReference type="SUPFAM" id="SSF48452">
    <property type="entry name" value="TPR-like"/>
    <property type="match status" value="1"/>
</dbReference>
<dbReference type="PANTHER" id="PTHR47691:SF3">
    <property type="entry name" value="HTH-TYPE TRANSCRIPTIONAL REGULATOR RV0890C-RELATED"/>
    <property type="match status" value="1"/>
</dbReference>
<dbReference type="InterPro" id="IPR058852">
    <property type="entry name" value="HTH_77"/>
</dbReference>
<reference evidence="2 3" key="1">
    <citation type="submission" date="2017-02" db="EMBL/GenBank/DDBJ databases">
        <authorList>
            <person name="Peterson S.W."/>
        </authorList>
    </citation>
    <scope>NUCLEOTIDE SEQUENCE [LARGE SCALE GENOMIC DNA]</scope>
    <source>
        <strain evidence="2 3">B Ar 00.02</strain>
    </source>
</reference>
<dbReference type="RefSeq" id="WP_086998097.1">
    <property type="nucleotide sequence ID" value="NZ_FUHW01000028.1"/>
</dbReference>
<dbReference type="InterPro" id="IPR049945">
    <property type="entry name" value="AAA_22"/>
</dbReference>
<dbReference type="GO" id="GO:0006355">
    <property type="term" value="P:regulation of DNA-templated transcription"/>
    <property type="evidence" value="ECO:0007669"/>
    <property type="project" value="InterPro"/>
</dbReference>
<dbReference type="InterPro" id="IPR016032">
    <property type="entry name" value="Sig_transdc_resp-reg_C-effctor"/>
</dbReference>
<organism evidence="2 3">
    <name type="scientific">Arthrobacter rhombi</name>
    <dbReference type="NCBI Taxonomy" id="71253"/>
    <lineage>
        <taxon>Bacteria</taxon>
        <taxon>Bacillati</taxon>
        <taxon>Actinomycetota</taxon>
        <taxon>Actinomycetes</taxon>
        <taxon>Micrococcales</taxon>
        <taxon>Micrococcaceae</taxon>
        <taxon>Arthrobacter</taxon>
    </lineage>
</organism>
<gene>
    <name evidence="2" type="ORF">FM101_08200</name>
</gene>
<feature type="domain" description="Bacterial transcriptional activator" evidence="1">
    <location>
        <begin position="104"/>
        <end position="248"/>
    </location>
</feature>
<evidence type="ECO:0000313" key="2">
    <source>
        <dbReference type="EMBL" id="SJM63921.1"/>
    </source>
</evidence>
<dbReference type="SUPFAM" id="SSF52540">
    <property type="entry name" value="P-loop containing nucleoside triphosphate hydrolases"/>
    <property type="match status" value="1"/>
</dbReference>
<dbReference type="SUPFAM" id="SSF46894">
    <property type="entry name" value="C-terminal effector domain of the bipartite response regulators"/>
    <property type="match status" value="1"/>
</dbReference>
<proteinExistence type="predicted"/>
<sequence length="1086" mass="115403">MPPESEAHLRVAILGTVLASGRDSDRLVEPPGVRGKGLLVALALTPGISVSVGGLAEDIWAGTPPRDPRASIQTLVSRLRQVLAPGLIESTATGYLLRVEPREIDLGRAEFLAEEARHHLEHGEAENAASAITQALGLRRAAPGADLGVSEMGELLASRWEGLRVKSQTLRAEARILAGDGPGALSDLDAVDDSGADETILELRMRAHAAAGASHEALRLFARHRRELRDSLGTDPVPRLVELNARLLTAETEHSGNRPHIGLRAAPNELVGRAADLEALSSLLGTGRLITVLGPGGLGKTRLAQEAAAAAGRSGPFVVFVELAGVASGEDLGLALASTLGIREAAPRIGSLEAPARLDVRARILGLLAERDTLLVMDNCEHLIEQAARWIADILASCPGVRVLATSRSPLRIAAEQIYALGPLPAETGGAAVELFTARARAARPAVSLPAAEVSMLCQHLDGLPLAIELAAARVRSMTVQEILQRLDDRFALLTVGDRAAPRRHRTLSAVIDWSWNLLEAPEQQLLGRLSVFADGFSAGGARAVAGGGHDIEDGLGALVEQSLVTVSEESRTGELRYRLLETVREFAAHALDSAGERGLVQQAQASWGVSYCRDMLPALDSGDQRRAFAGFAVEQENLVAILREALDRRDAPVILTLYGVMGYFWTMSGANSDLFTFGAAVEHATVGYRATPETLDVVVLSDLLAATGFPFGERRAALLAMGRLRHTLAMATPSMPRIAAASRLLVAALQGMDAGRAQLARLVSSPDPAVKALALLLTSHLAENDGHTSRALPGLLQAYDLAVSDGHLWSQASTAQSIASLHVQLGYPERSLDWIERARAGQRALRAHPDLDQLDWLEAMARLSGGDYEVAARIFDGMNTEESTPGFGAGGRQGMGLSGLAEVELASGQTELGLAHYRQALQTQGPGEHDPWYQILAAGAVLAHMRVAETDASWSLPTVRRLRSGILARHRVQGASIDVPVSGSGLMAIAAWLLRPTGPGLLPERQFDGLDLLALATRIGVQQTLPSLNVRTFSEHIAGRFGAGALEAARLRVDGLDLQEALDRALTLLRQDTVRSALQEHRPGD</sequence>
<dbReference type="InterPro" id="IPR005158">
    <property type="entry name" value="BTAD"/>
</dbReference>
<dbReference type="Pfam" id="PF03704">
    <property type="entry name" value="BTAD"/>
    <property type="match status" value="1"/>
</dbReference>
<dbReference type="PANTHER" id="PTHR47691">
    <property type="entry name" value="REGULATOR-RELATED"/>
    <property type="match status" value="1"/>
</dbReference>
<dbReference type="EMBL" id="FUHW01000028">
    <property type="protein sequence ID" value="SJM63921.1"/>
    <property type="molecule type" value="Genomic_DNA"/>
</dbReference>
<dbReference type="SMART" id="SM01043">
    <property type="entry name" value="BTAD"/>
    <property type="match status" value="1"/>
</dbReference>
<keyword evidence="3" id="KW-1185">Reference proteome</keyword>
<dbReference type="Proteomes" id="UP000195913">
    <property type="component" value="Unassembled WGS sequence"/>
</dbReference>
<dbReference type="Pfam" id="PF13401">
    <property type="entry name" value="AAA_22"/>
    <property type="match status" value="1"/>
</dbReference>
<dbReference type="Gene3D" id="1.10.10.10">
    <property type="entry name" value="Winged helix-like DNA-binding domain superfamily/Winged helix DNA-binding domain"/>
    <property type="match status" value="1"/>
</dbReference>
<dbReference type="Pfam" id="PF25872">
    <property type="entry name" value="HTH_77"/>
    <property type="match status" value="1"/>
</dbReference>
<dbReference type="GO" id="GO:0016887">
    <property type="term" value="F:ATP hydrolysis activity"/>
    <property type="evidence" value="ECO:0007669"/>
    <property type="project" value="InterPro"/>
</dbReference>
<evidence type="ECO:0000313" key="3">
    <source>
        <dbReference type="Proteomes" id="UP000195913"/>
    </source>
</evidence>
<protein>
    <submittedName>
        <fullName evidence="2">Disease resistance domain-containing protein / Tetratricopeptide repeat-containing protein / Transcriptional regulator, LuxR family</fullName>
    </submittedName>
</protein>
<dbReference type="AlphaFoldDB" id="A0A1R4G6X3"/>
<accession>A0A1R4G6X3</accession>
<dbReference type="InterPro" id="IPR027417">
    <property type="entry name" value="P-loop_NTPase"/>
</dbReference>
<dbReference type="Gene3D" id="3.40.50.300">
    <property type="entry name" value="P-loop containing nucleotide triphosphate hydrolases"/>
    <property type="match status" value="1"/>
</dbReference>
<dbReference type="InterPro" id="IPR011990">
    <property type="entry name" value="TPR-like_helical_dom_sf"/>
</dbReference>
<dbReference type="GO" id="GO:0003677">
    <property type="term" value="F:DNA binding"/>
    <property type="evidence" value="ECO:0007669"/>
    <property type="project" value="InterPro"/>
</dbReference>